<gene>
    <name evidence="1" type="ORF">PROSTU_01048</name>
</gene>
<dbReference type="AlphaFoldDB" id="A0AA87CSP0"/>
<proteinExistence type="predicted"/>
<accession>A0AA87CSP0</accession>
<reference evidence="1 2" key="3">
    <citation type="submission" date="2008-05" db="EMBL/GenBank/DDBJ databases">
        <authorList>
            <person name="Fulton L."/>
            <person name="Clifton S."/>
            <person name="Fulton B."/>
            <person name="Xu J."/>
            <person name="Minx P."/>
            <person name="Pepin K.H."/>
            <person name="Johnson M."/>
            <person name="Thiruvilangam P."/>
            <person name="Bhonagiri V."/>
            <person name="Nash W.E."/>
            <person name="Mardis E.R."/>
            <person name="Wilson R.K."/>
        </authorList>
    </citation>
    <scope>NUCLEOTIDE SEQUENCE [LARGE SCALE GENOMIC DNA]</scope>
    <source>
        <strain evidence="1 2">ATCC 25827</strain>
    </source>
</reference>
<evidence type="ECO:0000313" key="2">
    <source>
        <dbReference type="Proteomes" id="UP000004506"/>
    </source>
</evidence>
<name>A0AA87CSP0_PROST</name>
<protein>
    <submittedName>
        <fullName evidence="1">Uncharacterized protein</fullName>
    </submittedName>
</protein>
<sequence>MDTYLPVMTNALVEATTILAASSLNSAEYCLTMCSPVMLLRQEYHL</sequence>
<dbReference type="EMBL" id="ABJD02000085">
    <property type="protein sequence ID" value="EDU61067.1"/>
    <property type="molecule type" value="Genomic_DNA"/>
</dbReference>
<organism evidence="1 2">
    <name type="scientific">Providencia stuartii ATCC 25827</name>
    <dbReference type="NCBI Taxonomy" id="471874"/>
    <lineage>
        <taxon>Bacteria</taxon>
        <taxon>Pseudomonadati</taxon>
        <taxon>Pseudomonadota</taxon>
        <taxon>Gammaproteobacteria</taxon>
        <taxon>Enterobacterales</taxon>
        <taxon>Morganellaceae</taxon>
        <taxon>Providencia</taxon>
    </lineage>
</organism>
<reference evidence="2" key="2">
    <citation type="submission" date="2008-04" db="EMBL/GenBank/DDBJ databases">
        <title>Draft genome sequence of Providencia stuartii(ATCC 25827).</title>
        <authorList>
            <person name="Sudarsanam P."/>
            <person name="Ley R."/>
            <person name="Guruge J."/>
            <person name="Turnbaugh P.J."/>
            <person name="Mahowald M."/>
            <person name="Liep D."/>
            <person name="Gordon J."/>
        </authorList>
    </citation>
    <scope>NUCLEOTIDE SEQUENCE [LARGE SCALE GENOMIC DNA]</scope>
    <source>
        <strain evidence="2">ATCC 25827</strain>
    </source>
</reference>
<dbReference type="Proteomes" id="UP000004506">
    <property type="component" value="Unassembled WGS sequence"/>
</dbReference>
<reference evidence="2" key="1">
    <citation type="submission" date="2008-04" db="EMBL/GenBank/DDBJ databases">
        <title>Draft genome sequence of Providencia stuartii (ATCC 25827).</title>
        <authorList>
            <person name="Sudarsanam P."/>
            <person name="Ley R."/>
            <person name="Guruge J."/>
            <person name="Turnbaugh P.J."/>
            <person name="Mahowald M."/>
            <person name="Liep D."/>
            <person name="Gordon J."/>
        </authorList>
    </citation>
    <scope>NUCLEOTIDE SEQUENCE [LARGE SCALE GENOMIC DNA]</scope>
    <source>
        <strain evidence="2">ATCC 25827</strain>
    </source>
</reference>
<comment type="caution">
    <text evidence="1">The sequence shown here is derived from an EMBL/GenBank/DDBJ whole genome shotgun (WGS) entry which is preliminary data.</text>
</comment>
<evidence type="ECO:0000313" key="1">
    <source>
        <dbReference type="EMBL" id="EDU61067.1"/>
    </source>
</evidence>